<sequence>MEHRNDFWSGFCNPFFDKSLVSSFWYVPVSPFIIQIDLTFSIVPVMPVMLIADLERGESTLG</sequence>
<dbReference type="EMBL" id="SJPV01000003">
    <property type="protein sequence ID" value="TWU39421.1"/>
    <property type="molecule type" value="Genomic_DNA"/>
</dbReference>
<proteinExistence type="predicted"/>
<keyword evidence="1" id="KW-0472">Membrane</keyword>
<protein>
    <submittedName>
        <fullName evidence="2">Uncharacterized protein</fullName>
    </submittedName>
</protein>
<gene>
    <name evidence="2" type="ORF">Poly41_22450</name>
</gene>
<dbReference type="AlphaFoldDB" id="A0A5C6DVF4"/>
<keyword evidence="1" id="KW-1133">Transmembrane helix</keyword>
<evidence type="ECO:0000313" key="2">
    <source>
        <dbReference type="EMBL" id="TWU39421.1"/>
    </source>
</evidence>
<organism evidence="2 3">
    <name type="scientific">Novipirellula artificiosorum</name>
    <dbReference type="NCBI Taxonomy" id="2528016"/>
    <lineage>
        <taxon>Bacteria</taxon>
        <taxon>Pseudomonadati</taxon>
        <taxon>Planctomycetota</taxon>
        <taxon>Planctomycetia</taxon>
        <taxon>Pirellulales</taxon>
        <taxon>Pirellulaceae</taxon>
        <taxon>Novipirellula</taxon>
    </lineage>
</organism>
<reference evidence="2 3" key="1">
    <citation type="submission" date="2019-02" db="EMBL/GenBank/DDBJ databases">
        <title>Deep-cultivation of Planctomycetes and their phenomic and genomic characterization uncovers novel biology.</title>
        <authorList>
            <person name="Wiegand S."/>
            <person name="Jogler M."/>
            <person name="Boedeker C."/>
            <person name="Pinto D."/>
            <person name="Vollmers J."/>
            <person name="Rivas-Marin E."/>
            <person name="Kohn T."/>
            <person name="Peeters S.H."/>
            <person name="Heuer A."/>
            <person name="Rast P."/>
            <person name="Oberbeckmann S."/>
            <person name="Bunk B."/>
            <person name="Jeske O."/>
            <person name="Meyerdierks A."/>
            <person name="Storesund J.E."/>
            <person name="Kallscheuer N."/>
            <person name="Luecker S."/>
            <person name="Lage O.M."/>
            <person name="Pohl T."/>
            <person name="Merkel B.J."/>
            <person name="Hornburger P."/>
            <person name="Mueller R.-W."/>
            <person name="Bruemmer F."/>
            <person name="Labrenz M."/>
            <person name="Spormann A.M."/>
            <person name="Op Den Camp H."/>
            <person name="Overmann J."/>
            <person name="Amann R."/>
            <person name="Jetten M.S.M."/>
            <person name="Mascher T."/>
            <person name="Medema M.H."/>
            <person name="Devos D.P."/>
            <person name="Kaster A.-K."/>
            <person name="Ovreas L."/>
            <person name="Rohde M."/>
            <person name="Galperin M.Y."/>
            <person name="Jogler C."/>
        </authorList>
    </citation>
    <scope>NUCLEOTIDE SEQUENCE [LARGE SCALE GENOMIC DNA]</scope>
    <source>
        <strain evidence="2 3">Poly41</strain>
    </source>
</reference>
<keyword evidence="1" id="KW-0812">Transmembrane</keyword>
<keyword evidence="3" id="KW-1185">Reference proteome</keyword>
<accession>A0A5C6DVF4</accession>
<evidence type="ECO:0000256" key="1">
    <source>
        <dbReference type="SAM" id="Phobius"/>
    </source>
</evidence>
<comment type="caution">
    <text evidence="2">The sequence shown here is derived from an EMBL/GenBank/DDBJ whole genome shotgun (WGS) entry which is preliminary data.</text>
</comment>
<feature type="transmembrane region" description="Helical" evidence="1">
    <location>
        <begin position="32"/>
        <end position="52"/>
    </location>
</feature>
<name>A0A5C6DVF4_9BACT</name>
<evidence type="ECO:0000313" key="3">
    <source>
        <dbReference type="Proteomes" id="UP000319143"/>
    </source>
</evidence>
<dbReference type="Proteomes" id="UP000319143">
    <property type="component" value="Unassembled WGS sequence"/>
</dbReference>